<keyword evidence="1" id="KW-1133">Transmembrane helix</keyword>
<proteinExistence type="predicted"/>
<dbReference type="RefSeq" id="WP_273742860.1">
    <property type="nucleotide sequence ID" value="NZ_CP117466.1"/>
</dbReference>
<protein>
    <submittedName>
        <fullName evidence="2">Uncharacterized protein</fullName>
    </submittedName>
</protein>
<name>A0ABY7US84_9RHOB</name>
<evidence type="ECO:0000313" key="2">
    <source>
        <dbReference type="EMBL" id="WDA11653.1"/>
    </source>
</evidence>
<feature type="transmembrane region" description="Helical" evidence="1">
    <location>
        <begin position="12"/>
        <end position="33"/>
    </location>
</feature>
<evidence type="ECO:0000256" key="1">
    <source>
        <dbReference type="SAM" id="Phobius"/>
    </source>
</evidence>
<sequence length="266" mass="28310">MFSWLKSGSPLLLTVASVGEICAVCAAAWAFFFPDQAAEKWAQFQQKVEAAQEDLGLINANLEIANGIAAATEISNRAIEASNRAIEASANVIAATNLIIAEQAARQTAAQEGTNLNTAVLADESNRLSSLAEGLKLSILMNEYDGVIEMLFYVGNSTTRGVSNLQGNYRAADDTLLISTVLGVVNRNDEAGQNGKIPIESISDPDALSRVTACLNGKVEGDENEFYLQAELVTEGIDSMFSGEGIQLVMRERPLITDAPTETCAS</sequence>
<keyword evidence="1" id="KW-0472">Membrane</keyword>
<accession>A0ABY7US84</accession>
<organism evidence="2 3">
    <name type="scientific">Paracoccus marcusii</name>
    <dbReference type="NCBI Taxonomy" id="59779"/>
    <lineage>
        <taxon>Bacteria</taxon>
        <taxon>Pseudomonadati</taxon>
        <taxon>Pseudomonadota</taxon>
        <taxon>Alphaproteobacteria</taxon>
        <taxon>Rhodobacterales</taxon>
        <taxon>Paracoccaceae</taxon>
        <taxon>Paracoccus</taxon>
    </lineage>
</organism>
<keyword evidence="3" id="KW-1185">Reference proteome</keyword>
<evidence type="ECO:0000313" key="3">
    <source>
        <dbReference type="Proteomes" id="UP001216899"/>
    </source>
</evidence>
<dbReference type="EMBL" id="CP117466">
    <property type="protein sequence ID" value="WDA11653.1"/>
    <property type="molecule type" value="Genomic_DNA"/>
</dbReference>
<dbReference type="Proteomes" id="UP001216899">
    <property type="component" value="Chromosome"/>
</dbReference>
<keyword evidence="1" id="KW-0812">Transmembrane</keyword>
<gene>
    <name evidence="2" type="ORF">PRL19_10110</name>
</gene>
<reference evidence="2 3" key="1">
    <citation type="submission" date="2023-02" db="EMBL/GenBank/DDBJ databases">
        <title>Whole genome sequenc of Paracoccus marcusii MBLB0836.</title>
        <authorList>
            <person name="Seo M.-J."/>
            <person name="Cho E.-S."/>
            <person name="Hwang C.Y."/>
        </authorList>
    </citation>
    <scope>NUCLEOTIDE SEQUENCE [LARGE SCALE GENOMIC DNA]</scope>
    <source>
        <strain evidence="2 3">MBLB0836</strain>
    </source>
</reference>